<keyword evidence="1" id="KW-0479">Metal-binding</keyword>
<feature type="binding site" evidence="2">
    <location>
        <position position="230"/>
    </location>
    <ligand>
        <name>S-adenosyl-L-methionine</name>
        <dbReference type="ChEBI" id="CHEBI:59789"/>
    </ligand>
</feature>
<feature type="binding site" evidence="1">
    <location>
        <position position="65"/>
    </location>
    <ligand>
        <name>Zn(2+)</name>
        <dbReference type="ChEBI" id="CHEBI:29105"/>
    </ligand>
</feature>
<feature type="region of interest" description="Disordered" evidence="3">
    <location>
        <begin position="1"/>
        <end position="20"/>
    </location>
</feature>
<reference evidence="6" key="1">
    <citation type="journal article" date="2011" name="ISME J.">
        <title>The endosymbionts of the deep-sea tubeworms Riftia pachyptila and Tevnia jerichonana share an identical physiology as revealed by proteogenomic analyses.</title>
        <authorList>
            <person name="Gardebrecht A."/>
            <person name="Markert S."/>
            <person name="Felbeck H."/>
            <person name="Thuermer A."/>
            <person name="Albrecht D."/>
            <person name="Wollherr A."/>
            <person name="Kabisch J."/>
            <person name="Lehmann R."/>
            <person name="Daniel R."/>
            <person name="Liesegang H."/>
            <person name="Hecker M."/>
            <person name="Sievert S.M."/>
            <person name="Schweder T."/>
        </authorList>
    </citation>
    <scope>NUCLEOTIDE SEQUENCE [LARGE SCALE GENOMIC DNA]</scope>
</reference>
<evidence type="ECO:0000259" key="4">
    <source>
        <dbReference type="Pfam" id="PF13649"/>
    </source>
</evidence>
<keyword evidence="6" id="KW-0808">Transferase</keyword>
<dbReference type="GO" id="GO:0046872">
    <property type="term" value="F:metal ion binding"/>
    <property type="evidence" value="ECO:0007669"/>
    <property type="project" value="UniProtKB-KW"/>
</dbReference>
<dbReference type="Proteomes" id="UP000004491">
    <property type="component" value="Unassembled WGS sequence"/>
</dbReference>
<dbReference type="GO" id="GO:0008168">
    <property type="term" value="F:methyltransferase activity"/>
    <property type="evidence" value="ECO:0007669"/>
    <property type="project" value="UniProtKB-KW"/>
</dbReference>
<accession>G2DE14</accession>
<feature type="binding site" evidence="2">
    <location>
        <begin position="137"/>
        <end position="138"/>
    </location>
    <ligand>
        <name>S-adenosyl-L-methionine</name>
        <dbReference type="ChEBI" id="CHEBI:59789"/>
    </ligand>
</feature>
<dbReference type="SUPFAM" id="SSF53335">
    <property type="entry name" value="S-adenosyl-L-methionine-dependent methyltransferases"/>
    <property type="match status" value="1"/>
</dbReference>
<evidence type="ECO:0000256" key="3">
    <source>
        <dbReference type="SAM" id="MobiDB-lite"/>
    </source>
</evidence>
<dbReference type="GO" id="GO:0032259">
    <property type="term" value="P:methylation"/>
    <property type="evidence" value="ECO:0007669"/>
    <property type="project" value="UniProtKB-KW"/>
</dbReference>
<sequence length="318" mass="35575">MAGQAGWQQTPFPHVGHSRKLPLPFQSQQQARQTMQIIPADNLACPLDGQPLRQDDRRWLCPDGHSFDIARQGHVNLLPVQQKRSRNPGDSKEMITARGRFLQSGVYAPIAATLGERVITELAETQSARILDAGCGEGYYLEQLMMQLEARPRKGTAALVGLDISKWAVQAAARRSRQIRWLVGSNRTPPLQPESLELILCLFGFPLYESFRRCLSPDGRIILVDPGPEHLIELRRIIYPTLKRRPPPGLEQAEAAGFRLTDSRELQFATAPLGAEQIADLLLMTPHLFRTSREGKAAAEALQQIAVTVDVRFRTLRL</sequence>
<dbReference type="Gene3D" id="3.40.50.150">
    <property type="entry name" value="Vaccinia Virus protein VP39"/>
    <property type="match status" value="1"/>
</dbReference>
<evidence type="ECO:0000259" key="5">
    <source>
        <dbReference type="Pfam" id="PF21302"/>
    </source>
</evidence>
<evidence type="ECO:0000313" key="6">
    <source>
        <dbReference type="EMBL" id="EGV51135.1"/>
    </source>
</evidence>
<dbReference type="Pfam" id="PF13649">
    <property type="entry name" value="Methyltransf_25"/>
    <property type="match status" value="1"/>
</dbReference>
<protein>
    <submittedName>
        <fullName evidence="6">Ribosomal RNA large subunit methyltransferase A</fullName>
    </submittedName>
</protein>
<dbReference type="PANTHER" id="PTHR42912">
    <property type="entry name" value="METHYLTRANSFERASE"/>
    <property type="match status" value="1"/>
</dbReference>
<feature type="domain" description="Methyltransferase" evidence="4">
    <location>
        <begin position="130"/>
        <end position="216"/>
    </location>
</feature>
<keyword evidence="2" id="KW-0949">S-adenosyl-L-methionine</keyword>
<keyword evidence="1" id="KW-0862">Zinc</keyword>
<keyword evidence="6" id="KW-0489">Methyltransferase</keyword>
<dbReference type="InterPro" id="IPR048647">
    <property type="entry name" value="RlmA_N"/>
</dbReference>
<dbReference type="InterPro" id="IPR029063">
    <property type="entry name" value="SAM-dependent_MTases_sf"/>
</dbReference>
<dbReference type="CDD" id="cd02440">
    <property type="entry name" value="AdoMet_MTases"/>
    <property type="match status" value="1"/>
</dbReference>
<evidence type="ECO:0000256" key="1">
    <source>
        <dbReference type="PIRSR" id="PIRSR018249-1"/>
    </source>
</evidence>
<dbReference type="InterPro" id="IPR041698">
    <property type="entry name" value="Methyltransf_25"/>
</dbReference>
<dbReference type="EMBL" id="AFOC01000048">
    <property type="protein sequence ID" value="EGV51135.1"/>
    <property type="molecule type" value="Genomic_DNA"/>
</dbReference>
<dbReference type="InterPro" id="IPR016718">
    <property type="entry name" value="rRNA_m1G-MeTrfase_A_prd"/>
</dbReference>
<dbReference type="Pfam" id="PF21302">
    <property type="entry name" value="Zn_ribbon_RlmA"/>
    <property type="match status" value="1"/>
</dbReference>
<proteinExistence type="predicted"/>
<dbReference type="PANTHER" id="PTHR42912:SF45">
    <property type="entry name" value="23S RRNA (GUANINE(745)-N(1))-METHYLTRANSFERASE"/>
    <property type="match status" value="1"/>
</dbReference>
<name>G2DE14_9GAMM</name>
<gene>
    <name evidence="6" type="primary">rlmA</name>
    <name evidence="6" type="ORF">Rifp1Sym_bu00100</name>
</gene>
<keyword evidence="7" id="KW-1185">Reference proteome</keyword>
<feature type="domain" description="23S rRNA (guanine(745)-N(1))-methyltransferase N-terminal" evidence="5">
    <location>
        <begin position="44"/>
        <end position="86"/>
    </location>
</feature>
<dbReference type="AlphaFoldDB" id="G2DE14"/>
<feature type="binding site" evidence="2">
    <location>
        <position position="107"/>
    </location>
    <ligand>
        <name>S-adenosyl-L-methionine</name>
        <dbReference type="ChEBI" id="CHEBI:59789"/>
    </ligand>
</feature>
<feature type="compositionally biased region" description="Polar residues" evidence="3">
    <location>
        <begin position="1"/>
        <end position="11"/>
    </location>
</feature>
<feature type="binding site" evidence="1">
    <location>
        <position position="61"/>
    </location>
    <ligand>
        <name>Zn(2+)</name>
        <dbReference type="ChEBI" id="CHEBI:29105"/>
    </ligand>
</feature>
<dbReference type="InterPro" id="IPR050508">
    <property type="entry name" value="Methyltransf_Superfamily"/>
</dbReference>
<organism evidence="6 7">
    <name type="scientific">endosymbiont of Riftia pachyptila</name>
    <name type="common">vent Ph05</name>
    <dbReference type="NCBI Taxonomy" id="1048808"/>
    <lineage>
        <taxon>Bacteria</taxon>
        <taxon>Pseudomonadati</taxon>
        <taxon>Pseudomonadota</taxon>
        <taxon>Gammaproteobacteria</taxon>
        <taxon>sulfur-oxidizing symbionts</taxon>
    </lineage>
</organism>
<dbReference type="PATRIC" id="fig|1048808.3.peg.1852"/>
<comment type="caution">
    <text evidence="6">The sequence shown here is derived from an EMBL/GenBank/DDBJ whole genome shotgun (WGS) entry which is preliminary data.</text>
</comment>
<evidence type="ECO:0000313" key="7">
    <source>
        <dbReference type="Proteomes" id="UP000004491"/>
    </source>
</evidence>
<dbReference type="PIRSF" id="PIRSF018249">
    <property type="entry name" value="MyrA_prd"/>
    <property type="match status" value="1"/>
</dbReference>
<evidence type="ECO:0000256" key="2">
    <source>
        <dbReference type="PIRSR" id="PIRSR018249-2"/>
    </source>
</evidence>